<feature type="region of interest" description="Disordered" evidence="1">
    <location>
        <begin position="21"/>
        <end position="41"/>
    </location>
</feature>
<reference evidence="2" key="1">
    <citation type="journal article" date="2019" name="bioRxiv">
        <title>The Genome of the Zebra Mussel, Dreissena polymorpha: A Resource for Invasive Species Research.</title>
        <authorList>
            <person name="McCartney M.A."/>
            <person name="Auch B."/>
            <person name="Kono T."/>
            <person name="Mallez S."/>
            <person name="Zhang Y."/>
            <person name="Obille A."/>
            <person name="Becker A."/>
            <person name="Abrahante J.E."/>
            <person name="Garbe J."/>
            <person name="Badalamenti J.P."/>
            <person name="Herman A."/>
            <person name="Mangelson H."/>
            <person name="Liachko I."/>
            <person name="Sullivan S."/>
            <person name="Sone E.D."/>
            <person name="Koren S."/>
            <person name="Silverstein K.A.T."/>
            <person name="Beckman K.B."/>
            <person name="Gohl D.M."/>
        </authorList>
    </citation>
    <scope>NUCLEOTIDE SEQUENCE</scope>
    <source>
        <strain evidence="2">Duluth1</strain>
        <tissue evidence="2">Whole animal</tissue>
    </source>
</reference>
<proteinExistence type="predicted"/>
<dbReference type="EMBL" id="JAIWYP010000010">
    <property type="protein sequence ID" value="KAH3749378.1"/>
    <property type="molecule type" value="Genomic_DNA"/>
</dbReference>
<keyword evidence="3" id="KW-1185">Reference proteome</keyword>
<dbReference type="AlphaFoldDB" id="A0A9D4I6R9"/>
<protein>
    <submittedName>
        <fullName evidence="2">Uncharacterized protein</fullName>
    </submittedName>
</protein>
<gene>
    <name evidence="2" type="ORF">DPMN_183875</name>
</gene>
<name>A0A9D4I6R9_DREPO</name>
<comment type="caution">
    <text evidence="2">The sequence shown here is derived from an EMBL/GenBank/DDBJ whole genome shotgun (WGS) entry which is preliminary data.</text>
</comment>
<evidence type="ECO:0000313" key="3">
    <source>
        <dbReference type="Proteomes" id="UP000828390"/>
    </source>
</evidence>
<evidence type="ECO:0000313" key="2">
    <source>
        <dbReference type="EMBL" id="KAH3749378.1"/>
    </source>
</evidence>
<evidence type="ECO:0000256" key="1">
    <source>
        <dbReference type="SAM" id="MobiDB-lite"/>
    </source>
</evidence>
<organism evidence="2 3">
    <name type="scientific">Dreissena polymorpha</name>
    <name type="common">Zebra mussel</name>
    <name type="synonym">Mytilus polymorpha</name>
    <dbReference type="NCBI Taxonomy" id="45954"/>
    <lineage>
        <taxon>Eukaryota</taxon>
        <taxon>Metazoa</taxon>
        <taxon>Spiralia</taxon>
        <taxon>Lophotrochozoa</taxon>
        <taxon>Mollusca</taxon>
        <taxon>Bivalvia</taxon>
        <taxon>Autobranchia</taxon>
        <taxon>Heteroconchia</taxon>
        <taxon>Euheterodonta</taxon>
        <taxon>Imparidentia</taxon>
        <taxon>Neoheterodontei</taxon>
        <taxon>Myida</taxon>
        <taxon>Dreissenoidea</taxon>
        <taxon>Dreissenidae</taxon>
        <taxon>Dreissena</taxon>
    </lineage>
</organism>
<accession>A0A9D4I6R9</accession>
<reference evidence="2" key="2">
    <citation type="submission" date="2020-11" db="EMBL/GenBank/DDBJ databases">
        <authorList>
            <person name="McCartney M.A."/>
            <person name="Auch B."/>
            <person name="Kono T."/>
            <person name="Mallez S."/>
            <person name="Becker A."/>
            <person name="Gohl D.M."/>
            <person name="Silverstein K.A.T."/>
            <person name="Koren S."/>
            <person name="Bechman K.B."/>
            <person name="Herman A."/>
            <person name="Abrahante J.E."/>
            <person name="Garbe J."/>
        </authorList>
    </citation>
    <scope>NUCLEOTIDE SEQUENCE</scope>
    <source>
        <strain evidence="2">Duluth1</strain>
        <tissue evidence="2">Whole animal</tissue>
    </source>
</reference>
<sequence length="83" mass="9384">MALPGGSVDQLRSMLANARELTSEMRHQRSGTENTIRRRPGPTARKLRLRYYLLPANGLVPILSDDKDQALIAAHHQCNYGKW</sequence>
<dbReference type="Proteomes" id="UP000828390">
    <property type="component" value="Unassembled WGS sequence"/>
</dbReference>